<feature type="region of interest" description="Disordered" evidence="2">
    <location>
        <begin position="2346"/>
        <end position="2376"/>
    </location>
</feature>
<feature type="region of interest" description="Disordered" evidence="2">
    <location>
        <begin position="2286"/>
        <end position="2314"/>
    </location>
</feature>
<feature type="compositionally biased region" description="Basic residues" evidence="2">
    <location>
        <begin position="2712"/>
        <end position="2733"/>
    </location>
</feature>
<feature type="domain" description="Sushi" evidence="3">
    <location>
        <begin position="2014"/>
        <end position="2079"/>
    </location>
</feature>
<dbReference type="InterPro" id="IPR000436">
    <property type="entry name" value="Sushi_SCR_CCP_dom"/>
</dbReference>
<feature type="region of interest" description="Disordered" evidence="2">
    <location>
        <begin position="2494"/>
        <end position="2831"/>
    </location>
</feature>
<name>A0A0G4HUA4_9ALVE</name>
<feature type="region of interest" description="Disordered" evidence="2">
    <location>
        <begin position="1391"/>
        <end position="1422"/>
    </location>
</feature>
<feature type="compositionally biased region" description="Polar residues" evidence="2">
    <location>
        <begin position="1184"/>
        <end position="1195"/>
    </location>
</feature>
<feature type="region of interest" description="Disordered" evidence="2">
    <location>
        <begin position="1312"/>
        <end position="1347"/>
    </location>
</feature>
<feature type="compositionally biased region" description="Basic and acidic residues" evidence="2">
    <location>
        <begin position="2691"/>
        <end position="2702"/>
    </location>
</feature>
<feature type="compositionally biased region" description="Acidic residues" evidence="2">
    <location>
        <begin position="2738"/>
        <end position="2767"/>
    </location>
</feature>
<accession>A0A0G4HUA4</accession>
<feature type="compositionally biased region" description="Gly residues" evidence="2">
    <location>
        <begin position="2561"/>
        <end position="2575"/>
    </location>
</feature>
<feature type="compositionally biased region" description="Gly residues" evidence="2">
    <location>
        <begin position="1056"/>
        <end position="1065"/>
    </location>
</feature>
<gene>
    <name evidence="4" type="ORF">Cvel_1368</name>
</gene>
<organism evidence="4">
    <name type="scientific">Chromera velia CCMP2878</name>
    <dbReference type="NCBI Taxonomy" id="1169474"/>
    <lineage>
        <taxon>Eukaryota</taxon>
        <taxon>Sar</taxon>
        <taxon>Alveolata</taxon>
        <taxon>Colpodellida</taxon>
        <taxon>Chromeraceae</taxon>
        <taxon>Chromera</taxon>
    </lineage>
</organism>
<feature type="compositionally biased region" description="Acidic residues" evidence="2">
    <location>
        <begin position="2494"/>
        <end position="2517"/>
    </location>
</feature>
<feature type="compositionally biased region" description="Basic and acidic residues" evidence="2">
    <location>
        <begin position="1090"/>
        <end position="1111"/>
    </location>
</feature>
<feature type="compositionally biased region" description="Pro residues" evidence="2">
    <location>
        <begin position="1207"/>
        <end position="1217"/>
    </location>
</feature>
<evidence type="ECO:0000313" key="4">
    <source>
        <dbReference type="EMBL" id="CEM48000.1"/>
    </source>
</evidence>
<dbReference type="PROSITE" id="PS50923">
    <property type="entry name" value="SUSHI"/>
    <property type="match status" value="1"/>
</dbReference>
<feature type="compositionally biased region" description="Acidic residues" evidence="2">
    <location>
        <begin position="1328"/>
        <end position="1337"/>
    </location>
</feature>
<feature type="compositionally biased region" description="Acidic residues" evidence="2">
    <location>
        <begin position="2532"/>
        <end position="2543"/>
    </location>
</feature>
<dbReference type="SMART" id="SM00032">
    <property type="entry name" value="CCP"/>
    <property type="match status" value="9"/>
</dbReference>
<protein>
    <recommendedName>
        <fullName evidence="3">Sushi domain-containing protein</fullName>
    </recommendedName>
</protein>
<feature type="region of interest" description="Disordered" evidence="2">
    <location>
        <begin position="69"/>
        <end position="97"/>
    </location>
</feature>
<reference evidence="4" key="1">
    <citation type="submission" date="2014-11" db="EMBL/GenBank/DDBJ databases">
        <authorList>
            <person name="Otto D Thomas"/>
            <person name="Naeem Raeece"/>
        </authorList>
    </citation>
    <scope>NUCLEOTIDE SEQUENCE</scope>
</reference>
<sequence length="3279" mass="359562">MHGFVNKKCRDSHPSVTKEGTTSSPFDDAHRQAEELENEDKHPNHSVRSSAHKNCRQILAMLFPPVSFSRTRGTESSSSSSVEEATHAAEGANVEEKDSEVCQLAPFRFVARHSSKASEGGGGKTVEIDFSGRVVRWDAEEGDVALEATGHQRPTKGWGLFFNGGSGFEGTDGPALHLSAQCPLLPEAAGTGVTIYVAFSFVNSLPSDPGASSAGASGRRFTLFDNGRGVSFAVAPSEDPQTRNQVSVGLFWGPDIGQRVSVETCSGSAAVFALRLLRTGDQASVHLFKEAVNGEAMSIGPVGLQLSDSDALALLSQAGRWSVGCDANGKQCFRGRTAVCGNGKVEDGEDCDFRLPVKGRAIDRTVSELGAPSCSCDCTFFCPQWEQFADESGWVSERGFEISEGLTTKGRARGDVRTVSCQNGKSTDVPGFEEETVKCLEAGKWSDPRLVCKDDCAAAFVAPEGMAVAGDVSTRRHLTTVTVLCDGKSSTAAGVERRAHNVTCVDGVWGDPSLKCYGKCPEYPDEGHQGYMVGGRGEKGFMEQGDTVTVECSIGFHNASGETPQTITCEDGAFSPRTLDCQRLYLHGAFVFLRGGGPDTDCRMPEVPSGAYRLIETSLGPEGPPKDLVRHGDWMDVGCAEGFGSVSREVKERLWCLRGEWTDRLMECIPDCPSQEHFPFSILNERTGGAYSISFEGSKHGDESVVSCSDGFSPGATLMAAAEEMRRERVRCMAGSFELSEFECFRDCPPFVLDDEKAMVIEGGEGTGDFHGASRTIACAHGYSGVRGGASKAQTFCVEGKWTAVTLSCASLCIDRQAQKRWKNRIRGTQSALFEFLLRFGGCVCLCTTSLSSPLYLSPSALLLLSRFCPLSSRPPVYESVSLSMSLPVGLPVQKFTLWKLNAAECNTRFVTEELCKLNTWSSQCEGDFDFAWKGAQGKGNETRQIPQSIPAGSPVYLQCNPRDATTPVDGSRNEQQELRCIGDVEDEPSKQWAMVTLGCASECLRSDLALGPSYVIRMRTPESGMQQWLRPNEYSSPVLPHGSEVEVRCAKGEGAEGQGDGDQGSSGPSDEERAMEDIGGENGEPAETGGEREENEKEKEAERVKAALDEAEKEEEEEAASFIQVADQKVQVMQASSQGKRKTEHKKVSDDSWRSSQFIKVSDILHGKAHNDTGASGQEAETETPSTDGTSPSTETEKITETEAPSPTPSPSPSPAPLEQHLSEESAYADGWEVGGPVEVLKCDRGRFTPRTLRCAESCSREMLPDVRDGYEVRFDETHPGVDNSTAVSLQYSHGARWIFECKGATLEGHEEPGWSAVPLAPREGTNETETEEEREAENGEAPSERAQYVTCNNGRFTALTLLCMKDCGKFPAPDIKRYVTKGVLAADRPKEIAKEQSGGKNDTETEGEEGEETKGESENAVARLPSRHGDAVRVSCKEGLSPAVGTNRTSDLLTCYDGSWTPQTMRCAKACPEFRISGEDHKLRRYKIKNLPGSLPYPQRGSTAAAEGGNGNDTVVMVPDGTERLLECNDVNFHLPVTPRDRDTVRCVDGKWTRPSLVCRRSCDPLRVAPNVTASLDTFFPPYGFCVWNKWKKRCTREDTDYPRLRHHTSVDIACADGHSPVAGASPSRVKCVDGAYSTIWLLCAPSCDKYKIPLTASMKIVGFEKPSLPSIDEDEQMGGTGESTGPDYMTALKKGGPEWVKGKASEEQEIQGRAPTPPPQPNLELLNEEESREQTEEEGTGASFLEIQMTKKDQQGEGQHDGKEDRVVPAETPPDSDGASDNPLMALLPRVNLSEPVKSLKVEYAESAQEQQQNEMKYGKNAPVNDLFMEDPDDFFDPPMPEQDNFLKVTMDDNLTFIVPPINMTGMTPTRNLLGPRDLDAITDLSKIPTGHGTKVEIACRDDWAPLPGTDVQGTQRDSVQCVWGAWSKRTLQCRKRCDMQHPRQMMNSLKRSALYAVNEYEHSYLPGGYFDVECKKGVSTAFPPRWDGSEGERIYCNDGFFSMMTISCKKSCGAHPLSTQTAKYKTTNEYGNNEHGSILRIECQPGFSSSIPEKTNETVSCVDGMWTASAIRCLRYETHVQCAAGYAPGISGTAPKVTITCNDGLFSSAGIFCYKVCMKPVEATLKGHVERYKIEPLVVSNASDPYFKERRKHLRTLELSDPQKTAMLLKESVGNYTLPDVHGTRYNISCAKGFHHSGYPLDFHEPLECNEGTFGTPLIHCMRDCPQLEEDPLTDFLLGEEYKVEALPPIMQTLTVHEGTEEMFEGNQELNEEVAERKWKEQEEERRKAKMGGQFDALAPPATDTGKTHDDEIECVDGRWVGQEMLCRKMCPEFVHPTNLEPGSSPYKVFKPRGPPVSPKGLQPKEGRRSIPSPLDAVRQERKTETKIVAHGTQRLIGCAPGYFPKAEKGLEYDEHDELWDVIECQDGRWNGLKIVCERECTEPFANVLFRMCFNFHARMHTSPCELYQAYGFHNRVACAMTLCKDEDNVTEPIEEEPPEEEEYGDENEEEEAIAEHELYQKNHGDKEGEEGEFEDENEGGLREEQAQQEMMHEGEGGQGQQEGMGGGEGEMQGSQTGVASSEGGQTAPAEGTEGQQGVEGGAFIQTGENSKATKALSKSKVASKAKKGQNKAATKTKTKAASKGKSKAKRASMQARCPPDLFPEPSDKIRLFEPDEVNFPGALIETRQHSVHTEKAVKGHAQASIKSKAKGKRKGKGKGQGKKSRGKGKKDDPEEEEDFSDLPSSEDSETGGEGGGEEEDFSDLPSSDGGEEEEEQEVDDLSDLPSSEDGDGEGDEEVDPGEIPSSDVENNKPEEEEGGTGCIKRYTQGVSNSPYIILRTVAREDRARFKDVEERTTRKLLRWAVKPGDTHVVTCNQWLGYGPVYRQTESIDVDNSVVDDVALVTCRDGRWTDIPFTCDVGCRGAFDLYAGQNPAIWASVFTPDPQYAKCNNKGVISYGKGGMKIDKEKMENDRKMMGNRQVTGPLAKGSYFRHIVDERDALGRADMTPCPLLEETIETRTVREYFDAADEGNPIKGTSLPYKWPLGLHWAIWGPGCCDPGNCWRGMADAKTKGCKRKVYGRGTWVAFEVLDPLGGGRRTDDREVFYSTCNAGGTFMRPEIMFVASGDSQEINPYVSYRMDSESDRAMKCSGFSTPEIPMRYSHRVPSNQMLMSPYMLTKPLGPYAEGEMMKLSCDEIPGTLIEVQKVHWKNDEGDDLGPEATNYFKQVADGKMKLEVKATTYAFAEEETANEFAGCELKERKDLDVSRGGLAG</sequence>
<feature type="region of interest" description="Disordered" evidence="2">
    <location>
        <begin position="1670"/>
        <end position="1785"/>
    </location>
</feature>
<feature type="compositionally biased region" description="Basic and acidic residues" evidence="2">
    <location>
        <begin position="27"/>
        <end position="43"/>
    </location>
</feature>
<proteinExistence type="predicted"/>
<feature type="compositionally biased region" description="Basic residues" evidence="2">
    <location>
        <begin position="2626"/>
        <end position="2655"/>
    </location>
</feature>
<evidence type="ECO:0000259" key="3">
    <source>
        <dbReference type="PROSITE" id="PS50923"/>
    </source>
</evidence>
<dbReference type="Gene3D" id="2.10.70.10">
    <property type="entry name" value="Complement Module, domain 1"/>
    <property type="match status" value="1"/>
</dbReference>
<evidence type="ECO:0000256" key="2">
    <source>
        <dbReference type="SAM" id="MobiDB-lite"/>
    </source>
</evidence>
<feature type="compositionally biased region" description="Polar residues" evidence="2">
    <location>
        <begin position="14"/>
        <end position="25"/>
    </location>
</feature>
<feature type="compositionally biased region" description="Basic and acidic residues" evidence="2">
    <location>
        <begin position="2544"/>
        <end position="2560"/>
    </location>
</feature>
<feature type="compositionally biased region" description="Acidic residues" evidence="2">
    <location>
        <begin position="1729"/>
        <end position="1742"/>
    </location>
</feature>
<dbReference type="VEuPathDB" id="CryptoDB:Cvel_1368"/>
<keyword evidence="1" id="KW-1015">Disulfide bond</keyword>
<feature type="compositionally biased region" description="Acidic residues" evidence="2">
    <location>
        <begin position="2774"/>
        <end position="2805"/>
    </location>
</feature>
<feature type="compositionally biased region" description="Low complexity" evidence="2">
    <location>
        <begin position="2615"/>
        <end position="2625"/>
    </location>
</feature>
<dbReference type="EMBL" id="CDMZ01003905">
    <property type="protein sequence ID" value="CEM48000.1"/>
    <property type="molecule type" value="Genomic_DNA"/>
</dbReference>
<feature type="compositionally biased region" description="Basic and acidic residues" evidence="2">
    <location>
        <begin position="1752"/>
        <end position="1771"/>
    </location>
</feature>
<feature type="compositionally biased region" description="Basic and acidic residues" evidence="2">
    <location>
        <begin position="2518"/>
        <end position="2531"/>
    </location>
</feature>
<feature type="region of interest" description="Disordered" evidence="2">
    <location>
        <begin position="1053"/>
        <end position="1223"/>
    </location>
</feature>
<feature type="region of interest" description="Disordered" evidence="2">
    <location>
        <begin position="1"/>
        <end position="50"/>
    </location>
</feature>
<evidence type="ECO:0000256" key="1">
    <source>
        <dbReference type="ARBA" id="ARBA00023157"/>
    </source>
</evidence>
<dbReference type="PhylomeDB" id="A0A0G4HUA4"/>